<gene>
    <name evidence="10" type="primary">A08p015900.1_BraROA</name>
    <name evidence="10" type="ORF">IGI04_030559</name>
</gene>
<name>A0ABQ7LR34_BRACM</name>
<dbReference type="PROSITE" id="PS01164">
    <property type="entry name" value="COPPER_AMINE_OXID_1"/>
    <property type="match status" value="1"/>
</dbReference>
<reference evidence="10 11" key="1">
    <citation type="submission" date="2021-03" db="EMBL/GenBank/DDBJ databases">
        <authorList>
            <person name="King G.J."/>
            <person name="Bancroft I."/>
            <person name="Baten A."/>
            <person name="Bloomfield J."/>
            <person name="Borpatragohain P."/>
            <person name="He Z."/>
            <person name="Irish N."/>
            <person name="Irwin J."/>
            <person name="Liu K."/>
            <person name="Mauleon R.P."/>
            <person name="Moore J."/>
            <person name="Morris R."/>
            <person name="Ostergaard L."/>
            <person name="Wang B."/>
            <person name="Wells R."/>
        </authorList>
    </citation>
    <scope>NUCLEOTIDE SEQUENCE [LARGE SCALE GENOMIC DNA]</scope>
    <source>
        <strain evidence="10">R-o-18</strain>
        <tissue evidence="10">Leaf</tissue>
    </source>
</reference>
<keyword evidence="5 6" id="KW-0186">Copper</keyword>
<feature type="domain" description="Copper amine oxidase catalytic" evidence="7">
    <location>
        <begin position="804"/>
        <end position="1218"/>
    </location>
</feature>
<evidence type="ECO:0000259" key="9">
    <source>
        <dbReference type="Pfam" id="PF02728"/>
    </source>
</evidence>
<dbReference type="Gene3D" id="2.70.98.20">
    <property type="entry name" value="Copper amine oxidase, catalytic domain"/>
    <property type="match status" value="2"/>
</dbReference>
<dbReference type="PROSITE" id="PS01165">
    <property type="entry name" value="COPPER_AMINE_OXID_2"/>
    <property type="match status" value="2"/>
</dbReference>
<dbReference type="InterPro" id="IPR015802">
    <property type="entry name" value="Cu_amine_oxidase_N3"/>
</dbReference>
<organism evidence="10 11">
    <name type="scientific">Brassica rapa subsp. trilocularis</name>
    <dbReference type="NCBI Taxonomy" id="1813537"/>
    <lineage>
        <taxon>Eukaryota</taxon>
        <taxon>Viridiplantae</taxon>
        <taxon>Streptophyta</taxon>
        <taxon>Embryophyta</taxon>
        <taxon>Tracheophyta</taxon>
        <taxon>Spermatophyta</taxon>
        <taxon>Magnoliopsida</taxon>
        <taxon>eudicotyledons</taxon>
        <taxon>Gunneridae</taxon>
        <taxon>Pentapetalae</taxon>
        <taxon>rosids</taxon>
        <taxon>malvids</taxon>
        <taxon>Brassicales</taxon>
        <taxon>Brassicaceae</taxon>
        <taxon>Brassiceae</taxon>
        <taxon>Brassica</taxon>
    </lineage>
</organism>
<keyword evidence="11" id="KW-1185">Reference proteome</keyword>
<feature type="domain" description="Copper amine oxidase N2-terminal" evidence="8">
    <location>
        <begin position="584"/>
        <end position="671"/>
    </location>
</feature>
<dbReference type="InterPro" id="IPR015800">
    <property type="entry name" value="Cu_amine_oxidase_N2"/>
</dbReference>
<dbReference type="PANTHER" id="PTHR10638:SF84">
    <property type="entry name" value="AMINE OXIDASE [COPPER-CONTAINING] ALPHA 3, PEROXISOMAL"/>
    <property type="match status" value="1"/>
</dbReference>
<keyword evidence="3 6" id="KW-0801">TPQ</keyword>
<evidence type="ECO:0000259" key="7">
    <source>
        <dbReference type="Pfam" id="PF01179"/>
    </source>
</evidence>
<comment type="cofactor">
    <cofactor evidence="6">
        <name>Cu cation</name>
        <dbReference type="ChEBI" id="CHEBI:23378"/>
    </cofactor>
    <text evidence="6">Contains 1 topaquinone per subunit.</text>
</comment>
<feature type="domain" description="Copper amine oxidase catalytic" evidence="7">
    <location>
        <begin position="65"/>
        <end position="464"/>
    </location>
</feature>
<evidence type="ECO:0000256" key="3">
    <source>
        <dbReference type="ARBA" id="ARBA00022772"/>
    </source>
</evidence>
<dbReference type="SUPFAM" id="SSF49998">
    <property type="entry name" value="Amine oxidase catalytic domain"/>
    <property type="match status" value="2"/>
</dbReference>
<dbReference type="Pfam" id="PF01179">
    <property type="entry name" value="Cu_amine_oxid"/>
    <property type="match status" value="2"/>
</dbReference>
<dbReference type="Proteomes" id="UP000823674">
    <property type="component" value="Chromosome A08"/>
</dbReference>
<comment type="PTM">
    <text evidence="6">Topaquinone (TPQ) is generated by copper-dependent autoxidation of a specific tyrosyl residue.</text>
</comment>
<evidence type="ECO:0000256" key="5">
    <source>
        <dbReference type="ARBA" id="ARBA00023008"/>
    </source>
</evidence>
<dbReference type="InterPro" id="IPR036460">
    <property type="entry name" value="Cu_amine_oxidase_C_sf"/>
</dbReference>
<feature type="domain" description="Copper amine oxidase N3-terminal" evidence="9">
    <location>
        <begin position="680"/>
        <end position="774"/>
    </location>
</feature>
<dbReference type="EC" id="1.4.3.-" evidence="6"/>
<evidence type="ECO:0000256" key="4">
    <source>
        <dbReference type="ARBA" id="ARBA00023002"/>
    </source>
</evidence>
<dbReference type="PANTHER" id="PTHR10638">
    <property type="entry name" value="COPPER AMINE OXIDASE"/>
    <property type="match status" value="1"/>
</dbReference>
<dbReference type="InterPro" id="IPR000269">
    <property type="entry name" value="Cu_amine_oxidase"/>
</dbReference>
<keyword evidence="2 6" id="KW-0479">Metal-binding</keyword>
<keyword evidence="4 6" id="KW-0560">Oxidoreductase</keyword>
<comment type="caution">
    <text evidence="10">The sequence shown here is derived from an EMBL/GenBank/DDBJ whole genome shotgun (WGS) entry which is preliminary data.</text>
</comment>
<dbReference type="Pfam" id="PF02728">
    <property type="entry name" value="Cu_amine_oxidN3"/>
    <property type="match status" value="1"/>
</dbReference>
<evidence type="ECO:0000313" key="10">
    <source>
        <dbReference type="EMBL" id="KAG5389018.1"/>
    </source>
</evidence>
<dbReference type="InterPro" id="IPR015798">
    <property type="entry name" value="Cu_amine_oxidase_C"/>
</dbReference>
<dbReference type="InterPro" id="IPR016182">
    <property type="entry name" value="Cu_amine_oxidase_N-reg"/>
</dbReference>
<evidence type="ECO:0000313" key="11">
    <source>
        <dbReference type="Proteomes" id="UP000823674"/>
    </source>
</evidence>
<accession>A0ABQ7LR34</accession>
<evidence type="ECO:0000256" key="1">
    <source>
        <dbReference type="ARBA" id="ARBA00007983"/>
    </source>
</evidence>
<protein>
    <recommendedName>
        <fullName evidence="6">Amine oxidase</fullName>
        <ecNumber evidence="6">1.4.3.-</ecNumber>
    </recommendedName>
</protein>
<dbReference type="Pfam" id="PF02727">
    <property type="entry name" value="Cu_amine_oxidN2"/>
    <property type="match status" value="1"/>
</dbReference>
<evidence type="ECO:0000259" key="8">
    <source>
        <dbReference type="Pfam" id="PF02727"/>
    </source>
</evidence>
<dbReference type="InterPro" id="IPR049948">
    <property type="entry name" value="Cu_Am_ox_TPQ-bd"/>
</dbReference>
<dbReference type="EMBL" id="JADBGQ010000007">
    <property type="protein sequence ID" value="KAG5389018.1"/>
    <property type="molecule type" value="Genomic_DNA"/>
</dbReference>
<evidence type="ECO:0000256" key="2">
    <source>
        <dbReference type="ARBA" id="ARBA00022723"/>
    </source>
</evidence>
<evidence type="ECO:0000256" key="6">
    <source>
        <dbReference type="RuleBase" id="RU000672"/>
    </source>
</evidence>
<comment type="similarity">
    <text evidence="1 6">Belongs to the copper/topaquinone oxidase family.</text>
</comment>
<dbReference type="SUPFAM" id="SSF54416">
    <property type="entry name" value="Amine oxidase N-terminal region"/>
    <property type="match status" value="2"/>
</dbReference>
<sequence length="1236" mass="140565">MAKERATRDVINDERCNEMREQRDKKKQNEIIEPWIHPRAMKKEHISQITKNQILKTKTSRDYRLWANWEFHMSFDVRAGLIISLASIFDMDVNKYRQVLYKGHLSEMFVPYMDPVSDDWYSITYLDCGDFGCGQSAVSLEPYTDCPANAAFMDGIFASQDGTPTKVSNVMCIFEKYAGNIMWRHTEAEIPWLKITEVRPDVSLVVRMVTTVGNYDYIVDYEFKPSGSIKVGVGLTGVLEVKPVEYVHTSEIKEDDIYGTIVADNTVAVNHDHFVTFRLDLDVDGKDNSFVRTKLVTKRTQKSVGTPRKSYWTTNRKVAKTEAEARVKLGLRAEELMVVNPNRRTKHGNEVGYRLLPGSVSGPLLTQDDYPQIRAAFTNYNVWITPYNKSEVWASGLYADRSQGDDTLAVWSQRNRKIENKDIVMWYTVGFHHVPCQEDFPTMPTLSSGFELRPVNFFEQNPVLKTKLIKITTTPKTRFLKSKQNSPTSIEWQSPTRFERAFDGGMDEISIYEAFLVACFRRGTHALIAEVSSYFGSSPSQLDPLTWRTLIFTKNNMAPLHFTIFIFFSFIFAISSSSFAPPRHPFDPLTETELKLVQTIINKTYPVGPSHKFTFQYVGLNEPDKSLVLSWYSSPKHNIKPPPRQAFVIARDSGKSREIVVDFSSRAIVSDKIHVGNGYPMLTNDEQEAATELVLKFKPFLDSVKKRGLNVSEIVFTTSTVGWYGESEAETERVIRMMPFYLDGTVNMYLRPIEGMTILVNLDVMKVTEFTDRLTVIMPKANGTEYRISELKPPFGPTLQNAVFMQPDGPGFKIDGHVVRWANWEFHISFDARAGIAISLASMFDMDVKKYRQVLYKGHLSEMFIPYMDPSDDWYFITYLDCGDFGCGQCAVSLEPYRDCPAGAVFMDGVFAGQDGTPAKIPNVMCIFEKYAGDIMWRHTEAEIPNLEITEVRPDVSLVARIVTTVGNYDYIVDYEFKPSGSIKMGVGLTGVLEVKPVEYTHTSEIKEDDIHGTIVADNTIGVNHDHFVTFRLDLDIDGSPNSFVRNELVTKRTAKSVNTPRKSYWTTSPKTAKTETEARVKLGLKAEELVVVNPNRKTKHGNEVGYRLLSSPPSGPLLVQDDYPQIRAAFTNYNVWITPYNRSEVWAGGLYADRSHGDDTLAVWSQRNREIENKDIVMWYTIGFHHVPSQEDFPTMPTLSGGFELRPTNFFEQNPVLKSKPIKIASAKNCIPKND</sequence>
<proteinExistence type="inferred from homology"/>
<dbReference type="InterPro" id="IPR049947">
    <property type="entry name" value="Cu_Am_Ox_Cu-bd"/>
</dbReference>
<dbReference type="Gene3D" id="3.10.450.40">
    <property type="match status" value="2"/>
</dbReference>